<feature type="transmembrane region" description="Helical" evidence="1">
    <location>
        <begin position="98"/>
        <end position="122"/>
    </location>
</feature>
<gene>
    <name evidence="3" type="ORF">C5O18_04345</name>
</gene>
<dbReference type="OrthoDB" id="7651521at2"/>
<dbReference type="InterPro" id="IPR016924">
    <property type="entry name" value="UCP029543"/>
</dbReference>
<protein>
    <recommendedName>
        <fullName evidence="5">PA2779 family protein</fullName>
    </recommendedName>
</protein>
<comment type="caution">
    <text evidence="3">The sequence shown here is derived from an EMBL/GenBank/DDBJ whole genome shotgun (WGS) entry which is preliminary data.</text>
</comment>
<dbReference type="PIRSF" id="PIRSF029543">
    <property type="entry name" value="UCP029543"/>
    <property type="match status" value="1"/>
</dbReference>
<evidence type="ECO:0000313" key="4">
    <source>
        <dbReference type="Proteomes" id="UP000243900"/>
    </source>
</evidence>
<reference evidence="4" key="1">
    <citation type="submission" date="2018-02" db="EMBL/GenBank/DDBJ databases">
        <title>Genome sequencing of Solimonas sp. HR-BB.</title>
        <authorList>
            <person name="Lee Y."/>
            <person name="Jeon C.O."/>
        </authorList>
    </citation>
    <scope>NUCLEOTIDE SEQUENCE [LARGE SCALE GENOMIC DNA]</scope>
    <source>
        <strain evidence="4">HR-E</strain>
    </source>
</reference>
<keyword evidence="1" id="KW-0812">Transmembrane</keyword>
<dbReference type="EMBL" id="PTQZ01000071">
    <property type="protein sequence ID" value="PQA45998.1"/>
    <property type="molecule type" value="Genomic_DNA"/>
</dbReference>
<feature type="chain" id="PRO_5015121033" description="PA2779 family protein" evidence="2">
    <location>
        <begin position="27"/>
        <end position="132"/>
    </location>
</feature>
<dbReference type="RefSeq" id="WP_105191789.1">
    <property type="nucleotide sequence ID" value="NZ_PTQZ01000071.1"/>
</dbReference>
<dbReference type="Proteomes" id="UP000243900">
    <property type="component" value="Unassembled WGS sequence"/>
</dbReference>
<accession>A0A2P6ATD3</accession>
<sequence>MNKTLRSATAAVLMLTTSTWSVVAAAAPVAPEAALSDEVALASATQEREQVAAWLQRDDVRQQMTRLGVSPEQAGERVAALSDAEIRDLAGKLDEAPAAAGFLGAVALIFLVLLVTDILGLTKVFSFTRSVR</sequence>
<keyword evidence="2" id="KW-0732">Signal</keyword>
<dbReference type="NCBIfam" id="NF033919">
    <property type="entry name" value="PA2779_fam"/>
    <property type="match status" value="1"/>
</dbReference>
<dbReference type="InterPro" id="IPR046735">
    <property type="entry name" value="PA2779-like"/>
</dbReference>
<evidence type="ECO:0000256" key="2">
    <source>
        <dbReference type="SAM" id="SignalP"/>
    </source>
</evidence>
<proteinExistence type="predicted"/>
<keyword evidence="1" id="KW-1133">Transmembrane helix</keyword>
<dbReference type="AlphaFoldDB" id="A0A2P6ATD3"/>
<name>A0A2P6ATD3_9GAMM</name>
<evidence type="ECO:0008006" key="5">
    <source>
        <dbReference type="Google" id="ProtNLM"/>
    </source>
</evidence>
<feature type="signal peptide" evidence="2">
    <location>
        <begin position="1"/>
        <end position="26"/>
    </location>
</feature>
<keyword evidence="4" id="KW-1185">Reference proteome</keyword>
<organism evidence="3 4">
    <name type="scientific">Amnimonas aquatica</name>
    <dbReference type="NCBI Taxonomy" id="2094561"/>
    <lineage>
        <taxon>Bacteria</taxon>
        <taxon>Pseudomonadati</taxon>
        <taxon>Pseudomonadota</taxon>
        <taxon>Gammaproteobacteria</taxon>
        <taxon>Moraxellales</taxon>
        <taxon>Moraxellaceae</taxon>
        <taxon>Amnimonas</taxon>
    </lineage>
</organism>
<evidence type="ECO:0000313" key="3">
    <source>
        <dbReference type="EMBL" id="PQA45998.1"/>
    </source>
</evidence>
<evidence type="ECO:0000256" key="1">
    <source>
        <dbReference type="SAM" id="Phobius"/>
    </source>
</evidence>
<keyword evidence="1" id="KW-0472">Membrane</keyword>
<dbReference type="Pfam" id="PF20332">
    <property type="entry name" value="DUF6627"/>
    <property type="match status" value="1"/>
</dbReference>